<name>A0A371RF22_9PROT</name>
<dbReference type="PANTHER" id="PTHR11669:SF8">
    <property type="entry name" value="DNA POLYMERASE III SUBUNIT DELTA"/>
    <property type="match status" value="1"/>
</dbReference>
<dbReference type="GO" id="GO:0006261">
    <property type="term" value="P:DNA-templated DNA replication"/>
    <property type="evidence" value="ECO:0007669"/>
    <property type="project" value="TreeGrafter"/>
</dbReference>
<evidence type="ECO:0008006" key="3">
    <source>
        <dbReference type="Google" id="ProtNLM"/>
    </source>
</evidence>
<dbReference type="Gene3D" id="3.40.50.300">
    <property type="entry name" value="P-loop containing nucleotide triphosphate hydrolases"/>
    <property type="match status" value="1"/>
</dbReference>
<dbReference type="PANTHER" id="PTHR11669">
    <property type="entry name" value="REPLICATION FACTOR C / DNA POLYMERASE III GAMMA-TAU SUBUNIT"/>
    <property type="match status" value="1"/>
</dbReference>
<dbReference type="InterPro" id="IPR050238">
    <property type="entry name" value="DNA_Rep/Repair_Clamp_Loader"/>
</dbReference>
<protein>
    <recommendedName>
        <fullName evidence="3">DNA polymerase III subunit delta</fullName>
    </recommendedName>
</protein>
<organism evidence="1 2">
    <name type="scientific">Parvularcula marina</name>
    <dbReference type="NCBI Taxonomy" id="2292771"/>
    <lineage>
        <taxon>Bacteria</taxon>
        <taxon>Pseudomonadati</taxon>
        <taxon>Pseudomonadota</taxon>
        <taxon>Alphaproteobacteria</taxon>
        <taxon>Parvularculales</taxon>
        <taxon>Parvularculaceae</taxon>
        <taxon>Parvularcula</taxon>
    </lineage>
</organism>
<dbReference type="RefSeq" id="WP_116390689.1">
    <property type="nucleotide sequence ID" value="NZ_QUQO01000001.1"/>
</dbReference>
<proteinExistence type="predicted"/>
<dbReference type="AlphaFoldDB" id="A0A371RF22"/>
<dbReference type="EMBL" id="QUQO01000001">
    <property type="protein sequence ID" value="RFB04061.1"/>
    <property type="molecule type" value="Genomic_DNA"/>
</dbReference>
<dbReference type="Pfam" id="PF13177">
    <property type="entry name" value="DNA_pol3_delta2"/>
    <property type="match status" value="1"/>
</dbReference>
<dbReference type="InParanoid" id="A0A371RF22"/>
<sequence length="327" mass="35141">MSLLMSKALAAKTEAALKSGALSGGWLITGPQQIGKGTFARKLAAAVLAHSETLDGADEKTRTQVTNEGHPDLFILRRTPDEKTGKLPANIKVDEVREVIGRFHQTSMTGRRIVIIDTADELNTQAANALLKTLEEPPDGATMLLLSVAPGRLLPTIRSRCRRMDMTPQPVGEIAGWLEREHGIDMGEARDAAEAARGRPGRALNLATGEGRLARELADGLVKAATGRGDIVAAARRFGEKDSEDARRDAQELFLSRLNDAARQYARGEGTEPAFSAARSAHQLVSLHDEIASLVTRAEALNADRVQTAIMMAMTLHDGLRGPHAGR</sequence>
<dbReference type="GO" id="GO:0009360">
    <property type="term" value="C:DNA polymerase III complex"/>
    <property type="evidence" value="ECO:0007669"/>
    <property type="project" value="TreeGrafter"/>
</dbReference>
<accession>A0A371RF22</accession>
<evidence type="ECO:0000313" key="2">
    <source>
        <dbReference type="Proteomes" id="UP000264589"/>
    </source>
</evidence>
<comment type="caution">
    <text evidence="1">The sequence shown here is derived from an EMBL/GenBank/DDBJ whole genome shotgun (WGS) entry which is preliminary data.</text>
</comment>
<dbReference type="SUPFAM" id="SSF52540">
    <property type="entry name" value="P-loop containing nucleoside triphosphate hydrolases"/>
    <property type="match status" value="1"/>
</dbReference>
<dbReference type="Proteomes" id="UP000264589">
    <property type="component" value="Unassembled WGS sequence"/>
</dbReference>
<evidence type="ECO:0000313" key="1">
    <source>
        <dbReference type="EMBL" id="RFB04061.1"/>
    </source>
</evidence>
<dbReference type="InterPro" id="IPR027417">
    <property type="entry name" value="P-loop_NTPase"/>
</dbReference>
<reference evidence="1 2" key="1">
    <citation type="submission" date="2018-08" db="EMBL/GenBank/DDBJ databases">
        <title>Parvularcula sp. SM1705, isolated from surface water of the South Sea China.</title>
        <authorList>
            <person name="Sun L."/>
        </authorList>
    </citation>
    <scope>NUCLEOTIDE SEQUENCE [LARGE SCALE GENOMIC DNA]</scope>
    <source>
        <strain evidence="1 2">SM1705</strain>
    </source>
</reference>
<dbReference type="OrthoDB" id="9811073at2"/>
<gene>
    <name evidence="1" type="ORF">DX908_01435</name>
</gene>
<keyword evidence="2" id="KW-1185">Reference proteome</keyword>